<dbReference type="PANTHER" id="PTHR37422:SF13">
    <property type="entry name" value="LIPOPOLYSACCHARIDE BIOSYNTHESIS PROTEIN PA4999-RELATED"/>
    <property type="match status" value="1"/>
</dbReference>
<dbReference type="PANTHER" id="PTHR37422">
    <property type="entry name" value="TEICHURONIC ACID BIOSYNTHESIS PROTEIN TUAE"/>
    <property type="match status" value="1"/>
</dbReference>
<feature type="transmembrane region" description="Helical" evidence="6">
    <location>
        <begin position="411"/>
        <end position="431"/>
    </location>
</feature>
<keyword evidence="3 6" id="KW-1133">Transmembrane helix</keyword>
<evidence type="ECO:0000259" key="7">
    <source>
        <dbReference type="Pfam" id="PF04932"/>
    </source>
</evidence>
<dbReference type="GO" id="GO:0016874">
    <property type="term" value="F:ligase activity"/>
    <property type="evidence" value="ECO:0007669"/>
    <property type="project" value="UniProtKB-KW"/>
</dbReference>
<dbReference type="AlphaFoldDB" id="A0A7K3WGN4"/>
<dbReference type="Pfam" id="PF04932">
    <property type="entry name" value="Wzy_C"/>
    <property type="match status" value="1"/>
</dbReference>
<name>A0A7K3WGN4_9ACTN</name>
<accession>A0A7K3WGN4</accession>
<comment type="subcellular location">
    <subcellularLocation>
        <location evidence="1">Membrane</location>
        <topology evidence="1">Multi-pass membrane protein</topology>
    </subcellularLocation>
</comment>
<dbReference type="EMBL" id="JAAGWK010000024">
    <property type="protein sequence ID" value="NEL55604.1"/>
    <property type="molecule type" value="Genomic_DNA"/>
</dbReference>
<evidence type="ECO:0000256" key="5">
    <source>
        <dbReference type="SAM" id="MobiDB-lite"/>
    </source>
</evidence>
<feature type="transmembrane region" description="Helical" evidence="6">
    <location>
        <begin position="271"/>
        <end position="291"/>
    </location>
</feature>
<feature type="transmembrane region" description="Helical" evidence="6">
    <location>
        <begin position="85"/>
        <end position="104"/>
    </location>
</feature>
<sequence length="639" mass="65625">MSPSPTLEAPRAVGTTGGGVPADPGASTLPATAYLVLLVLVPSVFVVGPLGAAGTPAGLVGLLLLVLWVFARVTRARPDLGTTAVHWLVLLFVSGLLAAVTSAAARPMSALETNSMVRGVIVVLGWAGVALFLADCARGRLRLFSVVRLLVGLGTVLALLGLFQFATGFDFIAQLSVPGLSRNASASLYERAGFHRVNATAIHSIEFAAVLAMILPLAATEALRLRTRTALLQALLIAGAMPLTVARSGIIGLAVGLLFTFVVVPRRIRWLMVALSPVAVGGFVVASPGLLGTLRDLFLAAGSDTSITARTGDYPAVEAFVSEVPWLGRGPFTFLPSIYRTLDNQYLGSVVEGGLLGLAVLLALLGGAVLLAARVAVLSEPGPDRLLAAALATGVAVAALLFLTFDAFSFPMAMGVLFVLIGLIGAASATVRPPVPPAGAGRGASLAERASVVVVSASVLLAGAAHVSVAVPSYEARGSIALAVPPRPGQNIFYGKLEITGVTDLVHQVMQSPRERARLVQLGAGDYQVAVGTGSLAPNTEVVGYGDVMWVGTSGSTVAEAQARAALVRDELVAELHALQSERGVDPTYEVAAVESFTTAEVVELPVRRSIGLATAAVLAGLAALTLSAVLRRLRGRLS</sequence>
<comment type="caution">
    <text evidence="8">The sequence shown here is derived from an EMBL/GenBank/DDBJ whole genome shotgun (WGS) entry which is preliminary data.</text>
</comment>
<evidence type="ECO:0000313" key="8">
    <source>
        <dbReference type="EMBL" id="NEL55604.1"/>
    </source>
</evidence>
<evidence type="ECO:0000256" key="4">
    <source>
        <dbReference type="ARBA" id="ARBA00023136"/>
    </source>
</evidence>
<dbReference type="Proteomes" id="UP000470470">
    <property type="component" value="Unassembled WGS sequence"/>
</dbReference>
<proteinExistence type="predicted"/>
<evidence type="ECO:0000256" key="1">
    <source>
        <dbReference type="ARBA" id="ARBA00004141"/>
    </source>
</evidence>
<keyword evidence="2 6" id="KW-0812">Transmembrane</keyword>
<reference evidence="8 9" key="1">
    <citation type="submission" date="2020-02" db="EMBL/GenBank/DDBJ databases">
        <title>The whole genome sequence of CPCC 205119.</title>
        <authorList>
            <person name="Jiang Z."/>
        </authorList>
    </citation>
    <scope>NUCLEOTIDE SEQUENCE [LARGE SCALE GENOMIC DNA]</scope>
    <source>
        <strain evidence="8 9">CPCC 205119</strain>
    </source>
</reference>
<evidence type="ECO:0000313" key="9">
    <source>
        <dbReference type="Proteomes" id="UP000470470"/>
    </source>
</evidence>
<feature type="transmembrane region" description="Helical" evidence="6">
    <location>
        <begin position="386"/>
        <end position="405"/>
    </location>
</feature>
<dbReference type="GO" id="GO:0016020">
    <property type="term" value="C:membrane"/>
    <property type="evidence" value="ECO:0007669"/>
    <property type="project" value="UniProtKB-SubCell"/>
</dbReference>
<feature type="domain" description="O-antigen ligase-related" evidence="7">
    <location>
        <begin position="234"/>
        <end position="362"/>
    </location>
</feature>
<evidence type="ECO:0000256" key="6">
    <source>
        <dbReference type="SAM" id="Phobius"/>
    </source>
</evidence>
<organism evidence="8 9">
    <name type="scientific">Goekera deserti</name>
    <dbReference type="NCBI Taxonomy" id="2497753"/>
    <lineage>
        <taxon>Bacteria</taxon>
        <taxon>Bacillati</taxon>
        <taxon>Actinomycetota</taxon>
        <taxon>Actinomycetes</taxon>
        <taxon>Geodermatophilales</taxon>
        <taxon>Geodermatophilaceae</taxon>
        <taxon>Goekera</taxon>
    </lineage>
</organism>
<feature type="region of interest" description="Disordered" evidence="5">
    <location>
        <begin position="1"/>
        <end position="21"/>
    </location>
</feature>
<evidence type="ECO:0000256" key="3">
    <source>
        <dbReference type="ARBA" id="ARBA00022989"/>
    </source>
</evidence>
<protein>
    <submittedName>
        <fullName evidence="8">O-antigen ligase family protein</fullName>
    </submittedName>
</protein>
<feature type="transmembrane region" description="Helical" evidence="6">
    <location>
        <begin position="31"/>
        <end position="50"/>
    </location>
</feature>
<dbReference type="InterPro" id="IPR051533">
    <property type="entry name" value="WaaL-like"/>
</dbReference>
<evidence type="ECO:0000256" key="2">
    <source>
        <dbReference type="ARBA" id="ARBA00022692"/>
    </source>
</evidence>
<feature type="transmembrane region" description="Helical" evidence="6">
    <location>
        <begin position="452"/>
        <end position="471"/>
    </location>
</feature>
<keyword evidence="9" id="KW-1185">Reference proteome</keyword>
<feature type="transmembrane region" description="Helical" evidence="6">
    <location>
        <begin position="231"/>
        <end position="264"/>
    </location>
</feature>
<dbReference type="RefSeq" id="WP_152730884.1">
    <property type="nucleotide sequence ID" value="NZ_JAABOZ010000004.1"/>
</dbReference>
<dbReference type="InterPro" id="IPR007016">
    <property type="entry name" value="O-antigen_ligase-rel_domated"/>
</dbReference>
<keyword evidence="8" id="KW-0436">Ligase</keyword>
<feature type="transmembrane region" description="Helical" evidence="6">
    <location>
        <begin position="355"/>
        <end position="377"/>
    </location>
</feature>
<feature type="transmembrane region" description="Helical" evidence="6">
    <location>
        <begin position="116"/>
        <end position="134"/>
    </location>
</feature>
<gene>
    <name evidence="8" type="ORF">G1H19_16595</name>
</gene>
<feature type="transmembrane region" description="Helical" evidence="6">
    <location>
        <begin position="146"/>
        <end position="165"/>
    </location>
</feature>
<keyword evidence="4 6" id="KW-0472">Membrane</keyword>
<feature type="transmembrane region" description="Helical" evidence="6">
    <location>
        <begin position="611"/>
        <end position="631"/>
    </location>
</feature>